<keyword evidence="1" id="KW-0472">Membrane</keyword>
<evidence type="ECO:0000256" key="1">
    <source>
        <dbReference type="SAM" id="Phobius"/>
    </source>
</evidence>
<dbReference type="AlphaFoldDB" id="A0A0F4T6H8"/>
<comment type="caution">
    <text evidence="2">The sequence shown here is derived from an EMBL/GenBank/DDBJ whole genome shotgun (WGS) entry which is preliminary data.</text>
</comment>
<name>A0A0F4T6H8_PSEFL</name>
<dbReference type="Proteomes" id="UP000033500">
    <property type="component" value="Unassembled WGS sequence"/>
</dbReference>
<dbReference type="RefSeq" id="WP_046048581.1">
    <property type="nucleotide sequence ID" value="NZ_LACD01000029.1"/>
</dbReference>
<proteinExistence type="predicted"/>
<feature type="transmembrane region" description="Helical" evidence="1">
    <location>
        <begin position="12"/>
        <end position="31"/>
    </location>
</feature>
<dbReference type="PATRIC" id="fig|294.131.peg.3505"/>
<gene>
    <name evidence="2" type="ORF">VC34_22945</name>
</gene>
<sequence length="210" mass="24094">MPGSSQGNGTPFWFYPVTWILVVVGWLIVNWQNNRREERKEIRTALTQIYIDIESLQKKAIKYHKSAERNVKLETQIIVMERKLSEHLSYLRLRDSSFGPSYSLFIDAITLNNFESSTFEQQVSTSEIIENIRDYSSELESALELEFSNLFRGGFVVKTIALAKQIKEQGTPIGAILNFLEKRHVGIFTVIAYLGFTIFMGYVVSLVPAK</sequence>
<reference evidence="2 3" key="1">
    <citation type="submission" date="2015-03" db="EMBL/GenBank/DDBJ databases">
        <title>Comparative genomics of Pseudomonas insights into diversity of traits involved in vanlence and defense.</title>
        <authorList>
            <person name="Qin Y."/>
        </authorList>
    </citation>
    <scope>NUCLEOTIDE SEQUENCE [LARGE SCALE GENOMIC DNA]</scope>
    <source>
        <strain evidence="2 3">C3</strain>
    </source>
</reference>
<accession>A0A0F4T6H8</accession>
<organism evidence="2 3">
    <name type="scientific">Pseudomonas fluorescens</name>
    <dbReference type="NCBI Taxonomy" id="294"/>
    <lineage>
        <taxon>Bacteria</taxon>
        <taxon>Pseudomonadati</taxon>
        <taxon>Pseudomonadota</taxon>
        <taxon>Gammaproteobacteria</taxon>
        <taxon>Pseudomonadales</taxon>
        <taxon>Pseudomonadaceae</taxon>
        <taxon>Pseudomonas</taxon>
    </lineage>
</organism>
<evidence type="ECO:0000313" key="2">
    <source>
        <dbReference type="EMBL" id="KJZ38977.1"/>
    </source>
</evidence>
<keyword evidence="1" id="KW-0812">Transmembrane</keyword>
<keyword evidence="1" id="KW-1133">Transmembrane helix</keyword>
<protein>
    <submittedName>
        <fullName evidence="2">Uncharacterized protein</fullName>
    </submittedName>
</protein>
<evidence type="ECO:0000313" key="3">
    <source>
        <dbReference type="Proteomes" id="UP000033500"/>
    </source>
</evidence>
<feature type="transmembrane region" description="Helical" evidence="1">
    <location>
        <begin position="185"/>
        <end position="207"/>
    </location>
</feature>
<dbReference type="EMBL" id="LACD01000029">
    <property type="protein sequence ID" value="KJZ38977.1"/>
    <property type="molecule type" value="Genomic_DNA"/>
</dbReference>